<keyword evidence="3 6" id="KW-0812">Transmembrane</keyword>
<dbReference type="Proteomes" id="UP000036045">
    <property type="component" value="Unassembled WGS sequence"/>
</dbReference>
<dbReference type="PANTHER" id="PTHR38459">
    <property type="entry name" value="PROPHAGE BACTOPRENOL-LINKED GLUCOSE TRANSLOCASE HOMOLOG"/>
    <property type="match status" value="1"/>
</dbReference>
<protein>
    <submittedName>
        <fullName evidence="8">Polysaccharide biosynthesis protein GtrA</fullName>
    </submittedName>
</protein>
<comment type="subcellular location">
    <subcellularLocation>
        <location evidence="1">Membrane</location>
        <topology evidence="1">Multi-pass membrane protein</topology>
    </subcellularLocation>
</comment>
<dbReference type="PANTHER" id="PTHR38459:SF1">
    <property type="entry name" value="PROPHAGE BACTOPRENOL-LINKED GLUCOSE TRANSLOCASE HOMOLOG"/>
    <property type="match status" value="1"/>
</dbReference>
<sequence length="142" mass="15992">MKDKSFLIFLVVGLMNTFIGLTMIYLCLNAFHFDYWAATFIGNAVGACVSYFLNKRFTFKSNAALGSSGLRFIAVILASYLLAYKAGLVLVEMLLGEWNVFASYTDEIAVLFGSGFYTLLNYAGQKYFVFPKRYQQNARSVK</sequence>
<name>A0A0J1L3B8_NIACI</name>
<dbReference type="GO" id="GO:0005886">
    <property type="term" value="C:plasma membrane"/>
    <property type="evidence" value="ECO:0007669"/>
    <property type="project" value="TreeGrafter"/>
</dbReference>
<evidence type="ECO:0000256" key="1">
    <source>
        <dbReference type="ARBA" id="ARBA00004141"/>
    </source>
</evidence>
<evidence type="ECO:0000256" key="2">
    <source>
        <dbReference type="ARBA" id="ARBA00009399"/>
    </source>
</evidence>
<evidence type="ECO:0000256" key="4">
    <source>
        <dbReference type="ARBA" id="ARBA00022989"/>
    </source>
</evidence>
<feature type="domain" description="GtrA/DPMS transmembrane" evidence="7">
    <location>
        <begin position="9"/>
        <end position="130"/>
    </location>
</feature>
<dbReference type="Pfam" id="PF04138">
    <property type="entry name" value="GtrA_DPMS_TM"/>
    <property type="match status" value="1"/>
</dbReference>
<comment type="caution">
    <text evidence="8">The sequence shown here is derived from an EMBL/GenBank/DDBJ whole genome shotgun (WGS) entry which is preliminary data.</text>
</comment>
<dbReference type="AlphaFoldDB" id="A0A0J1L3B8"/>
<evidence type="ECO:0000256" key="6">
    <source>
        <dbReference type="SAM" id="Phobius"/>
    </source>
</evidence>
<keyword evidence="4 6" id="KW-1133">Transmembrane helix</keyword>
<evidence type="ECO:0000259" key="7">
    <source>
        <dbReference type="Pfam" id="PF04138"/>
    </source>
</evidence>
<dbReference type="RefSeq" id="WP_047943906.1">
    <property type="nucleotide sequence ID" value="NZ_LDPH01000025.1"/>
</dbReference>
<proteinExistence type="inferred from homology"/>
<reference evidence="8 9" key="1">
    <citation type="submission" date="2015-05" db="EMBL/GenBank/DDBJ databases">
        <title>Whole genome sequence and identification of bacterial endophytes from Costus igneus.</title>
        <authorList>
            <person name="Lee Y.P."/>
            <person name="Gan H.M."/>
            <person name="Eng W."/>
            <person name="Wheatley M.S."/>
            <person name="Caraballo A."/>
            <person name="Polter S."/>
            <person name="Savka M.A."/>
            <person name="Hudson A.O."/>
        </authorList>
    </citation>
    <scope>NUCLEOTIDE SEQUENCE [LARGE SCALE GENOMIC DNA]</scope>
    <source>
        <strain evidence="8 9">RIT379</strain>
    </source>
</reference>
<dbReference type="InterPro" id="IPR051401">
    <property type="entry name" value="GtrA_CellWall_Glycosyl"/>
</dbReference>
<dbReference type="PATRIC" id="fig|1397.4.peg.2618"/>
<feature type="transmembrane region" description="Helical" evidence="6">
    <location>
        <begin position="73"/>
        <end position="95"/>
    </location>
</feature>
<dbReference type="OrthoDB" id="9812049at2"/>
<organism evidence="8 9">
    <name type="scientific">Niallia circulans</name>
    <name type="common">Bacillus circulans</name>
    <dbReference type="NCBI Taxonomy" id="1397"/>
    <lineage>
        <taxon>Bacteria</taxon>
        <taxon>Bacillati</taxon>
        <taxon>Bacillota</taxon>
        <taxon>Bacilli</taxon>
        <taxon>Bacillales</taxon>
        <taxon>Bacillaceae</taxon>
        <taxon>Niallia</taxon>
    </lineage>
</organism>
<evidence type="ECO:0000313" key="8">
    <source>
        <dbReference type="EMBL" id="KLV23465.1"/>
    </source>
</evidence>
<dbReference type="EMBL" id="LDPH01000025">
    <property type="protein sequence ID" value="KLV23465.1"/>
    <property type="molecule type" value="Genomic_DNA"/>
</dbReference>
<keyword evidence="9" id="KW-1185">Reference proteome</keyword>
<accession>A0A0J1L3B8</accession>
<feature type="transmembrane region" description="Helical" evidence="6">
    <location>
        <begin position="6"/>
        <end position="28"/>
    </location>
</feature>
<evidence type="ECO:0000313" key="9">
    <source>
        <dbReference type="Proteomes" id="UP000036045"/>
    </source>
</evidence>
<dbReference type="InterPro" id="IPR007267">
    <property type="entry name" value="GtrA_DPMS_TM"/>
</dbReference>
<dbReference type="GO" id="GO:0000271">
    <property type="term" value="P:polysaccharide biosynthetic process"/>
    <property type="evidence" value="ECO:0007669"/>
    <property type="project" value="InterPro"/>
</dbReference>
<evidence type="ECO:0000256" key="3">
    <source>
        <dbReference type="ARBA" id="ARBA00022692"/>
    </source>
</evidence>
<feature type="transmembrane region" description="Helical" evidence="6">
    <location>
        <begin position="35"/>
        <end position="53"/>
    </location>
</feature>
<comment type="similarity">
    <text evidence="2">Belongs to the GtrA family.</text>
</comment>
<gene>
    <name evidence="8" type="ORF">ABW02_19440</name>
</gene>
<keyword evidence="5 6" id="KW-0472">Membrane</keyword>
<evidence type="ECO:0000256" key="5">
    <source>
        <dbReference type="ARBA" id="ARBA00023136"/>
    </source>
</evidence>